<accession>A0ABV1FEZ9</accession>
<sequence length="243" mass="27532">MNGMQLFDMHSHILPGIDDGAKTVEDSLELLSCLKNQGVTNVCLTPHFYTNEISLEDFIAERAEKFEKFKPHIPNGMNIVLGTEVYVTKYLFNNENIKGINYGNSNYILTEFPYNATFSDNSYEMLDRLMSEQGLIPVIPHVERYSFLVDNPDVIEDLKRLGVVIQTNISNYTKKAPMMKRRRMLKLVGAGLIDIIGTDAHSFNHNTPELYSDAIECIAKKCGRQAVDRLMKNSEKIFNAAIG</sequence>
<reference evidence="6 7" key="1">
    <citation type="submission" date="2024-03" db="EMBL/GenBank/DDBJ databases">
        <title>Human intestinal bacterial collection.</title>
        <authorList>
            <person name="Pauvert C."/>
            <person name="Hitch T.C.A."/>
            <person name="Clavel T."/>
        </authorList>
    </citation>
    <scope>NUCLEOTIDE SEQUENCE [LARGE SCALE GENOMIC DNA]</scope>
    <source>
        <strain evidence="6 7">CLA-JM-H38</strain>
    </source>
</reference>
<dbReference type="InterPro" id="IPR016667">
    <property type="entry name" value="Caps_polysacc_synth_CpsB/CapC"/>
</dbReference>
<evidence type="ECO:0000256" key="3">
    <source>
        <dbReference type="ARBA" id="ARBA00022801"/>
    </source>
</evidence>
<dbReference type="RefSeq" id="WP_294038279.1">
    <property type="nucleotide sequence ID" value="NZ_JBBMEZ010000026.1"/>
</dbReference>
<keyword evidence="3 6" id="KW-0378">Hydrolase</keyword>
<protein>
    <recommendedName>
        <fullName evidence="2">protein-tyrosine-phosphatase</fullName>
        <ecNumber evidence="2">3.1.3.48</ecNumber>
    </recommendedName>
</protein>
<keyword evidence="4" id="KW-0904">Protein phosphatase</keyword>
<dbReference type="SUPFAM" id="SSF89550">
    <property type="entry name" value="PHP domain-like"/>
    <property type="match status" value="1"/>
</dbReference>
<gene>
    <name evidence="6" type="ORF">WMO39_09105</name>
</gene>
<dbReference type="Pfam" id="PF19567">
    <property type="entry name" value="CpsB_CapC"/>
    <property type="match status" value="1"/>
</dbReference>
<comment type="catalytic activity">
    <reaction evidence="5">
        <text>O-phospho-L-tyrosyl-[protein] + H2O = L-tyrosyl-[protein] + phosphate</text>
        <dbReference type="Rhea" id="RHEA:10684"/>
        <dbReference type="Rhea" id="RHEA-COMP:10136"/>
        <dbReference type="Rhea" id="RHEA-COMP:20101"/>
        <dbReference type="ChEBI" id="CHEBI:15377"/>
        <dbReference type="ChEBI" id="CHEBI:43474"/>
        <dbReference type="ChEBI" id="CHEBI:46858"/>
        <dbReference type="ChEBI" id="CHEBI:61978"/>
        <dbReference type="EC" id="3.1.3.48"/>
    </reaction>
</comment>
<dbReference type="Gene3D" id="3.20.20.140">
    <property type="entry name" value="Metal-dependent hydrolases"/>
    <property type="match status" value="1"/>
</dbReference>
<evidence type="ECO:0000313" key="6">
    <source>
        <dbReference type="EMBL" id="MEQ2470479.1"/>
    </source>
</evidence>
<comment type="similarity">
    <text evidence="1">Belongs to the metallo-dependent hydrolases superfamily. CpsB/CapC family.</text>
</comment>
<dbReference type="PIRSF" id="PIRSF016557">
    <property type="entry name" value="Caps_synth_CpsB"/>
    <property type="match status" value="1"/>
</dbReference>
<evidence type="ECO:0000256" key="4">
    <source>
        <dbReference type="ARBA" id="ARBA00022912"/>
    </source>
</evidence>
<comment type="caution">
    <text evidence="6">The sequence shown here is derived from an EMBL/GenBank/DDBJ whole genome shotgun (WGS) entry which is preliminary data.</text>
</comment>
<evidence type="ECO:0000256" key="2">
    <source>
        <dbReference type="ARBA" id="ARBA00013064"/>
    </source>
</evidence>
<dbReference type="PANTHER" id="PTHR39181">
    <property type="entry name" value="TYROSINE-PROTEIN PHOSPHATASE YWQE"/>
    <property type="match status" value="1"/>
</dbReference>
<dbReference type="EC" id="3.1.3.48" evidence="2"/>
<dbReference type="PANTHER" id="PTHR39181:SF1">
    <property type="entry name" value="TYROSINE-PROTEIN PHOSPHATASE YWQE"/>
    <property type="match status" value="1"/>
</dbReference>
<keyword evidence="7" id="KW-1185">Reference proteome</keyword>
<evidence type="ECO:0000256" key="1">
    <source>
        <dbReference type="ARBA" id="ARBA00005750"/>
    </source>
</evidence>
<evidence type="ECO:0000313" key="7">
    <source>
        <dbReference type="Proteomes" id="UP001490816"/>
    </source>
</evidence>
<dbReference type="GO" id="GO:0004725">
    <property type="term" value="F:protein tyrosine phosphatase activity"/>
    <property type="evidence" value="ECO:0007669"/>
    <property type="project" value="UniProtKB-EC"/>
</dbReference>
<dbReference type="Proteomes" id="UP001490816">
    <property type="component" value="Unassembled WGS sequence"/>
</dbReference>
<proteinExistence type="inferred from homology"/>
<dbReference type="InterPro" id="IPR016195">
    <property type="entry name" value="Pol/histidinol_Pase-like"/>
</dbReference>
<dbReference type="EMBL" id="JBBMEZ010000026">
    <property type="protein sequence ID" value="MEQ2470479.1"/>
    <property type="molecule type" value="Genomic_DNA"/>
</dbReference>
<organism evidence="6 7">
    <name type="scientific">Ruminococcoides intestinale</name>
    <dbReference type="NCBI Taxonomy" id="3133162"/>
    <lineage>
        <taxon>Bacteria</taxon>
        <taxon>Bacillati</taxon>
        <taxon>Bacillota</taxon>
        <taxon>Clostridia</taxon>
        <taxon>Eubacteriales</taxon>
        <taxon>Oscillospiraceae</taxon>
        <taxon>Ruminococcoides</taxon>
    </lineage>
</organism>
<evidence type="ECO:0000256" key="5">
    <source>
        <dbReference type="ARBA" id="ARBA00051722"/>
    </source>
</evidence>
<name>A0ABV1FEZ9_9FIRM</name>